<evidence type="ECO:0000256" key="5">
    <source>
        <dbReference type="ARBA" id="ARBA00022553"/>
    </source>
</evidence>
<evidence type="ECO:0000256" key="4">
    <source>
        <dbReference type="ARBA" id="ARBA00022475"/>
    </source>
</evidence>
<dbReference type="InterPro" id="IPR005467">
    <property type="entry name" value="His_kinase_dom"/>
</dbReference>
<dbReference type="CDD" id="cd06225">
    <property type="entry name" value="HAMP"/>
    <property type="match status" value="1"/>
</dbReference>
<dbReference type="EC" id="2.7.13.3" evidence="3"/>
<reference evidence="17" key="2">
    <citation type="submission" date="2020-09" db="EMBL/GenBank/DDBJ databases">
        <authorList>
            <person name="Sun Q."/>
            <person name="Zhou Y."/>
        </authorList>
    </citation>
    <scope>NUCLEOTIDE SEQUENCE</scope>
    <source>
        <strain evidence="17">CGMCC 1.15760</strain>
    </source>
</reference>
<gene>
    <name evidence="17" type="ORF">GCM10007425_12260</name>
</gene>
<keyword evidence="9" id="KW-0418">Kinase</keyword>
<dbReference type="SUPFAM" id="SSF47384">
    <property type="entry name" value="Homodimeric domain of signal transducing histidine kinase"/>
    <property type="match status" value="1"/>
</dbReference>
<dbReference type="InterPro" id="IPR036890">
    <property type="entry name" value="HATPase_C_sf"/>
</dbReference>
<dbReference type="InterPro" id="IPR050398">
    <property type="entry name" value="HssS/ArlS-like"/>
</dbReference>
<dbReference type="SMART" id="SM00304">
    <property type="entry name" value="HAMP"/>
    <property type="match status" value="1"/>
</dbReference>
<protein>
    <recommendedName>
        <fullName evidence="3">histidine kinase</fullName>
        <ecNumber evidence="3">2.7.13.3</ecNumber>
    </recommendedName>
</protein>
<keyword evidence="7 14" id="KW-0812">Transmembrane</keyword>
<dbReference type="Pfam" id="PF00672">
    <property type="entry name" value="HAMP"/>
    <property type="match status" value="1"/>
</dbReference>
<dbReference type="SMART" id="SM00387">
    <property type="entry name" value="HATPase_c"/>
    <property type="match status" value="1"/>
</dbReference>
<dbReference type="InterPro" id="IPR003661">
    <property type="entry name" value="HisK_dim/P_dom"/>
</dbReference>
<dbReference type="SMART" id="SM00388">
    <property type="entry name" value="HisKA"/>
    <property type="match status" value="1"/>
</dbReference>
<keyword evidence="18" id="KW-1185">Reference proteome</keyword>
<keyword evidence="5" id="KW-0597">Phosphoprotein</keyword>
<dbReference type="SUPFAM" id="SSF55874">
    <property type="entry name" value="ATPase domain of HSP90 chaperone/DNA topoisomerase II/histidine kinase"/>
    <property type="match status" value="1"/>
</dbReference>
<keyword evidence="6" id="KW-0808">Transferase</keyword>
<dbReference type="EMBL" id="BMJT01000003">
    <property type="protein sequence ID" value="GGG19304.1"/>
    <property type="molecule type" value="Genomic_DNA"/>
</dbReference>
<organism evidence="17 18">
    <name type="scientific">Lysinibacillus alkalisoli</name>
    <dbReference type="NCBI Taxonomy" id="1911548"/>
    <lineage>
        <taxon>Bacteria</taxon>
        <taxon>Bacillati</taxon>
        <taxon>Bacillota</taxon>
        <taxon>Bacilli</taxon>
        <taxon>Bacillales</taxon>
        <taxon>Bacillaceae</taxon>
        <taxon>Lysinibacillus</taxon>
    </lineage>
</organism>
<dbReference type="CDD" id="cd00082">
    <property type="entry name" value="HisKA"/>
    <property type="match status" value="1"/>
</dbReference>
<keyword evidence="8" id="KW-0547">Nucleotide-binding</keyword>
<accession>A0A917G300</accession>
<dbReference type="SUPFAM" id="SSF158472">
    <property type="entry name" value="HAMP domain-like"/>
    <property type="match status" value="1"/>
</dbReference>
<dbReference type="AlphaFoldDB" id="A0A917G300"/>
<dbReference type="GO" id="GO:0005886">
    <property type="term" value="C:plasma membrane"/>
    <property type="evidence" value="ECO:0007669"/>
    <property type="project" value="UniProtKB-SubCell"/>
</dbReference>
<dbReference type="PANTHER" id="PTHR45528">
    <property type="entry name" value="SENSOR HISTIDINE KINASE CPXA"/>
    <property type="match status" value="1"/>
</dbReference>
<keyword evidence="10" id="KW-0067">ATP-binding</keyword>
<evidence type="ECO:0000256" key="10">
    <source>
        <dbReference type="ARBA" id="ARBA00022840"/>
    </source>
</evidence>
<comment type="catalytic activity">
    <reaction evidence="1">
        <text>ATP + protein L-histidine = ADP + protein N-phospho-L-histidine.</text>
        <dbReference type="EC" id="2.7.13.3"/>
    </reaction>
</comment>
<keyword evidence="13 14" id="KW-0472">Membrane</keyword>
<dbReference type="Gene3D" id="6.10.340.10">
    <property type="match status" value="1"/>
</dbReference>
<evidence type="ECO:0000256" key="9">
    <source>
        <dbReference type="ARBA" id="ARBA00022777"/>
    </source>
</evidence>
<reference evidence="17" key="1">
    <citation type="journal article" date="2014" name="Int. J. Syst. Evol. Microbiol.">
        <title>Complete genome sequence of Corynebacterium casei LMG S-19264T (=DSM 44701T), isolated from a smear-ripened cheese.</title>
        <authorList>
            <consortium name="US DOE Joint Genome Institute (JGI-PGF)"/>
            <person name="Walter F."/>
            <person name="Albersmeier A."/>
            <person name="Kalinowski J."/>
            <person name="Ruckert C."/>
        </authorList>
    </citation>
    <scope>NUCLEOTIDE SEQUENCE</scope>
    <source>
        <strain evidence="17">CGMCC 1.15760</strain>
    </source>
</reference>
<feature type="domain" description="Histidine kinase" evidence="15">
    <location>
        <begin position="251"/>
        <end position="437"/>
    </location>
</feature>
<evidence type="ECO:0000256" key="2">
    <source>
        <dbReference type="ARBA" id="ARBA00004651"/>
    </source>
</evidence>
<dbReference type="PANTHER" id="PTHR45528:SF10">
    <property type="entry name" value="METHYL-ACCEPTING CHEMOTAXIS PROTEIN"/>
    <property type="match status" value="1"/>
</dbReference>
<dbReference type="Pfam" id="PF02518">
    <property type="entry name" value="HATPase_c"/>
    <property type="match status" value="1"/>
</dbReference>
<dbReference type="InterPro" id="IPR036097">
    <property type="entry name" value="HisK_dim/P_sf"/>
</dbReference>
<evidence type="ECO:0000256" key="12">
    <source>
        <dbReference type="ARBA" id="ARBA00023012"/>
    </source>
</evidence>
<dbReference type="GO" id="GO:0000155">
    <property type="term" value="F:phosphorelay sensor kinase activity"/>
    <property type="evidence" value="ECO:0007669"/>
    <property type="project" value="InterPro"/>
</dbReference>
<dbReference type="GO" id="GO:0005524">
    <property type="term" value="F:ATP binding"/>
    <property type="evidence" value="ECO:0007669"/>
    <property type="project" value="UniProtKB-KW"/>
</dbReference>
<evidence type="ECO:0000256" key="8">
    <source>
        <dbReference type="ARBA" id="ARBA00022741"/>
    </source>
</evidence>
<evidence type="ECO:0000256" key="7">
    <source>
        <dbReference type="ARBA" id="ARBA00022692"/>
    </source>
</evidence>
<dbReference type="Proteomes" id="UP000616608">
    <property type="component" value="Unassembled WGS sequence"/>
</dbReference>
<dbReference type="PROSITE" id="PS50109">
    <property type="entry name" value="HIS_KIN"/>
    <property type="match status" value="1"/>
</dbReference>
<sequence length="442" mass="49901">MKIQKKFVLALLITFILTLLLVHTLLSQTLAQHQELTLTEQTTQLKQTSKRYIMQFRQLAISPHLLQTHATELTQNLSNMYLQHVALYTIEGKLLHEALPAKNKLLSQKSIAPNKELLALAKQNKAGFVIEEGFVQFAYPIYIYGELIGIIHFSQDYSATSAYYEQLKLSAMTVLTIIFILIFLIIFVLTRHISIPITALAKVATQIADGHYDTPLPAVTKDEIGDLTKAIHHMRATIHSEKQKQTRFFQHMTHELKTPITSISGYAQILGDASFHDPVFTKRAITAIHNDANHLHQLVKKLLYLTKLDLYTPQVTAINVLQIVNEFCPVKGQPIWINGNEDELRILFSNVIHNATTHGNNVVVTMTDVITIMNDTKPIPSRVLDNIFEPFVHNNTPTSNGLGLYIAKQITEAHQGHITFTYQEGRAIVTIDFSNKLAITET</sequence>
<evidence type="ECO:0000256" key="13">
    <source>
        <dbReference type="ARBA" id="ARBA00023136"/>
    </source>
</evidence>
<comment type="subcellular location">
    <subcellularLocation>
        <location evidence="2">Cell membrane</location>
        <topology evidence="2">Multi-pass membrane protein</topology>
    </subcellularLocation>
</comment>
<evidence type="ECO:0000256" key="6">
    <source>
        <dbReference type="ARBA" id="ARBA00022679"/>
    </source>
</evidence>
<dbReference type="PROSITE" id="PS50885">
    <property type="entry name" value="HAMP"/>
    <property type="match status" value="1"/>
</dbReference>
<name>A0A917G300_9BACI</name>
<dbReference type="Gene3D" id="1.10.287.130">
    <property type="match status" value="1"/>
</dbReference>
<evidence type="ECO:0000259" key="15">
    <source>
        <dbReference type="PROSITE" id="PS50109"/>
    </source>
</evidence>
<evidence type="ECO:0000313" key="17">
    <source>
        <dbReference type="EMBL" id="GGG19304.1"/>
    </source>
</evidence>
<dbReference type="RefSeq" id="WP_188614142.1">
    <property type="nucleotide sequence ID" value="NZ_BMJT01000003.1"/>
</dbReference>
<dbReference type="InterPro" id="IPR003660">
    <property type="entry name" value="HAMP_dom"/>
</dbReference>
<feature type="domain" description="HAMP" evidence="16">
    <location>
        <begin position="191"/>
        <end position="243"/>
    </location>
</feature>
<comment type="caution">
    <text evidence="17">The sequence shown here is derived from an EMBL/GenBank/DDBJ whole genome shotgun (WGS) entry which is preliminary data.</text>
</comment>
<proteinExistence type="predicted"/>
<keyword evidence="4" id="KW-1003">Cell membrane</keyword>
<dbReference type="Gene3D" id="3.30.565.10">
    <property type="entry name" value="Histidine kinase-like ATPase, C-terminal domain"/>
    <property type="match status" value="1"/>
</dbReference>
<evidence type="ECO:0000256" key="11">
    <source>
        <dbReference type="ARBA" id="ARBA00022989"/>
    </source>
</evidence>
<dbReference type="InterPro" id="IPR003594">
    <property type="entry name" value="HATPase_dom"/>
</dbReference>
<dbReference type="Pfam" id="PF00512">
    <property type="entry name" value="HisKA"/>
    <property type="match status" value="1"/>
</dbReference>
<evidence type="ECO:0000256" key="1">
    <source>
        <dbReference type="ARBA" id="ARBA00000085"/>
    </source>
</evidence>
<evidence type="ECO:0000256" key="3">
    <source>
        <dbReference type="ARBA" id="ARBA00012438"/>
    </source>
</evidence>
<evidence type="ECO:0000313" key="18">
    <source>
        <dbReference type="Proteomes" id="UP000616608"/>
    </source>
</evidence>
<feature type="transmembrane region" description="Helical" evidence="14">
    <location>
        <begin position="169"/>
        <end position="189"/>
    </location>
</feature>
<evidence type="ECO:0000256" key="14">
    <source>
        <dbReference type="SAM" id="Phobius"/>
    </source>
</evidence>
<evidence type="ECO:0000259" key="16">
    <source>
        <dbReference type="PROSITE" id="PS50885"/>
    </source>
</evidence>
<keyword evidence="11 14" id="KW-1133">Transmembrane helix</keyword>
<keyword evidence="12" id="KW-0902">Two-component regulatory system</keyword>